<feature type="domain" description="SOCS box" evidence="5">
    <location>
        <begin position="440"/>
        <end position="478"/>
    </location>
</feature>
<dbReference type="SMART" id="SM00369">
    <property type="entry name" value="LRR_TYP"/>
    <property type="match status" value="4"/>
</dbReference>
<dbReference type="SUPFAM" id="SSF52058">
    <property type="entry name" value="L domain-like"/>
    <property type="match status" value="1"/>
</dbReference>
<feature type="domain" description="Protein kinase" evidence="4">
    <location>
        <begin position="489"/>
        <end position="748"/>
    </location>
</feature>
<evidence type="ECO:0000256" key="3">
    <source>
        <dbReference type="ARBA" id="ARBA00023242"/>
    </source>
</evidence>
<keyword evidence="7" id="KW-1185">Reference proteome</keyword>
<comment type="caution">
    <text evidence="6">The sequence shown here is derived from an EMBL/GenBank/DDBJ whole genome shotgun (WGS) entry which is preliminary data.</text>
</comment>
<evidence type="ECO:0000259" key="5">
    <source>
        <dbReference type="PROSITE" id="PS50225"/>
    </source>
</evidence>
<proteinExistence type="predicted"/>
<dbReference type="PANTHER" id="PTHR48051:SF52">
    <property type="entry name" value="LEUCINE-RICH REPEAT PROTEIN 1"/>
    <property type="match status" value="1"/>
</dbReference>
<dbReference type="Pfam" id="PF13855">
    <property type="entry name" value="LRR_8"/>
    <property type="match status" value="1"/>
</dbReference>
<reference evidence="6" key="1">
    <citation type="journal article" date="2023" name="G3 (Bethesda)">
        <title>Whole genome assembly and annotation of the endangered Caribbean coral Acropora cervicornis.</title>
        <authorList>
            <person name="Selwyn J.D."/>
            <person name="Vollmer S.V."/>
        </authorList>
    </citation>
    <scope>NUCLEOTIDE SEQUENCE</scope>
    <source>
        <strain evidence="6">K2</strain>
    </source>
</reference>
<dbReference type="PROSITE" id="PS50225">
    <property type="entry name" value="SOCS"/>
    <property type="match status" value="1"/>
</dbReference>
<dbReference type="SUPFAM" id="SSF56112">
    <property type="entry name" value="Protein kinase-like (PK-like)"/>
    <property type="match status" value="1"/>
</dbReference>
<dbReference type="Gene3D" id="1.10.510.10">
    <property type="entry name" value="Transferase(Phosphotransferase) domain 1"/>
    <property type="match status" value="1"/>
</dbReference>
<gene>
    <name evidence="6" type="ORF">P5673_008476</name>
</gene>
<dbReference type="InterPro" id="IPR001496">
    <property type="entry name" value="SOCS_box"/>
</dbReference>
<dbReference type="PANTHER" id="PTHR48051">
    <property type="match status" value="1"/>
</dbReference>
<keyword evidence="2" id="KW-0677">Repeat</keyword>
<dbReference type="Pfam" id="PF00069">
    <property type="entry name" value="Pkinase"/>
    <property type="match status" value="1"/>
</dbReference>
<dbReference type="InterPro" id="IPR011009">
    <property type="entry name" value="Kinase-like_dom_sf"/>
</dbReference>
<dbReference type="SMART" id="SM00969">
    <property type="entry name" value="SOCS_box"/>
    <property type="match status" value="2"/>
</dbReference>
<dbReference type="AlphaFoldDB" id="A0AAD9QV19"/>
<evidence type="ECO:0000256" key="2">
    <source>
        <dbReference type="ARBA" id="ARBA00022737"/>
    </source>
</evidence>
<dbReference type="Gene3D" id="1.10.750.20">
    <property type="entry name" value="SOCS box"/>
    <property type="match status" value="1"/>
</dbReference>
<dbReference type="GO" id="GO:0004672">
    <property type="term" value="F:protein kinase activity"/>
    <property type="evidence" value="ECO:0007669"/>
    <property type="project" value="InterPro"/>
</dbReference>
<dbReference type="Pfam" id="PF07525">
    <property type="entry name" value="SOCS_box"/>
    <property type="match status" value="1"/>
</dbReference>
<accession>A0AAD9QV19</accession>
<protein>
    <submittedName>
        <fullName evidence="6">Leucine-rich repeat protein 1</fullName>
    </submittedName>
</protein>
<dbReference type="InterPro" id="IPR003591">
    <property type="entry name" value="Leu-rich_rpt_typical-subtyp"/>
</dbReference>
<dbReference type="InterPro" id="IPR000719">
    <property type="entry name" value="Prot_kinase_dom"/>
</dbReference>
<dbReference type="SMART" id="SM00220">
    <property type="entry name" value="S_TKc"/>
    <property type="match status" value="1"/>
</dbReference>
<keyword evidence="1" id="KW-0433">Leucine-rich repeat</keyword>
<dbReference type="Gene3D" id="3.80.10.10">
    <property type="entry name" value="Ribonuclease Inhibitor"/>
    <property type="match status" value="1"/>
</dbReference>
<dbReference type="EMBL" id="JARQWQ010000014">
    <property type="protein sequence ID" value="KAK2567625.1"/>
    <property type="molecule type" value="Genomic_DNA"/>
</dbReference>
<organism evidence="6 7">
    <name type="scientific">Acropora cervicornis</name>
    <name type="common">Staghorn coral</name>
    <dbReference type="NCBI Taxonomy" id="6130"/>
    <lineage>
        <taxon>Eukaryota</taxon>
        <taxon>Metazoa</taxon>
        <taxon>Cnidaria</taxon>
        <taxon>Anthozoa</taxon>
        <taxon>Hexacorallia</taxon>
        <taxon>Scleractinia</taxon>
        <taxon>Astrocoeniina</taxon>
        <taxon>Acroporidae</taxon>
        <taxon>Acropora</taxon>
    </lineage>
</organism>
<dbReference type="PROSITE" id="PS50011">
    <property type="entry name" value="PROTEIN_KINASE_DOM"/>
    <property type="match status" value="1"/>
</dbReference>
<dbReference type="PROSITE" id="PS51450">
    <property type="entry name" value="LRR"/>
    <property type="match status" value="1"/>
</dbReference>
<dbReference type="InterPro" id="IPR032675">
    <property type="entry name" value="LRR_dom_sf"/>
</dbReference>
<dbReference type="InterPro" id="IPR050216">
    <property type="entry name" value="LRR_domain-containing"/>
</dbReference>
<dbReference type="InterPro" id="IPR057437">
    <property type="entry name" value="PIF1/LRR1_PH"/>
</dbReference>
<dbReference type="GO" id="GO:0005524">
    <property type="term" value="F:ATP binding"/>
    <property type="evidence" value="ECO:0007669"/>
    <property type="project" value="InterPro"/>
</dbReference>
<dbReference type="Pfam" id="PF25344">
    <property type="entry name" value="PH_LRR1"/>
    <property type="match status" value="1"/>
</dbReference>
<name>A0AAD9QV19_ACRCE</name>
<evidence type="ECO:0000259" key="4">
    <source>
        <dbReference type="PROSITE" id="PS50011"/>
    </source>
</evidence>
<sequence>MRLNCEVVIINRLAPSANIRNTTKPARASLAIGRKESTKSSDGTAAKTVFLLVCTAKERTGTKYKLNKNLQQVFSKFLDKGKATIRVKEPPHDLFINKVQADPPSLKAFLSILKLGDKELQNVKLSCLTPAKASDIEKPKTDLKITRRSDYPLGKPFPSSLTKLSINNCALLRIEIRILQIRELLCLNLADNQIKEIPCKMARLSTLSELVLHGNRIKELPASLCNGAIASSLKVLDLSHNMIKLLPSNFCNFKNLIHLKLNCNQLHMLPANFGNLTKLRFLSASGNHLTVLPYSISKLKLESIDVSANPFLDQNSWSIVNKLALPSLKELAGMAIKRCRCSYSAEQLPHSLCIFLDTAKQCLCGNFCFTSCVHQIIPLNIHQLAHTVVALSPTQSLLPSEGFLCSRMCLHKLQNATRGCTEDARYNVLSPDSVFAALDNQPGSLQQHCRTFILQAMGLKRLARIVDLPIPKTMVNFLANQLTVDDFFVNRNNLNSDHISHCVYPAKCLLDMSEVLLKCIPPCLVDDRVSSAMEAWKDVSHPNIMDKLVQFNQGGTEIVVYEYPPVALVDILARQRRQSRFLPEYLIWKAFNELCSAIKYLNEKGIIYETANPTERISFDENGGLKLDSGLLYMPSPQDAMNAMAMGDSSTGIYTTPEVLTGQQFRTASQVWLLGCILHEIAALEPAYQVEGTDMFATLANIMEGRAPPPIDDGFSRELKSTIIECLKGDPDQRPKVEELANRATAIMERMKRGYEGRQIVDL</sequence>
<evidence type="ECO:0000313" key="6">
    <source>
        <dbReference type="EMBL" id="KAK2567625.1"/>
    </source>
</evidence>
<evidence type="ECO:0000313" key="7">
    <source>
        <dbReference type="Proteomes" id="UP001249851"/>
    </source>
</evidence>
<dbReference type="GO" id="GO:0005737">
    <property type="term" value="C:cytoplasm"/>
    <property type="evidence" value="ECO:0007669"/>
    <property type="project" value="TreeGrafter"/>
</dbReference>
<reference evidence="6" key="2">
    <citation type="journal article" date="2023" name="Science">
        <title>Genomic signatures of disease resistance in endangered staghorn corals.</title>
        <authorList>
            <person name="Vollmer S.V."/>
            <person name="Selwyn J.D."/>
            <person name="Despard B.A."/>
            <person name="Roesel C.L."/>
        </authorList>
    </citation>
    <scope>NUCLEOTIDE SEQUENCE</scope>
    <source>
        <strain evidence="6">K2</strain>
    </source>
</reference>
<dbReference type="CDD" id="cd03587">
    <property type="entry name" value="SOCS"/>
    <property type="match status" value="1"/>
</dbReference>
<evidence type="ECO:0000256" key="1">
    <source>
        <dbReference type="ARBA" id="ARBA00022614"/>
    </source>
</evidence>
<keyword evidence="3" id="KW-0539">Nucleus</keyword>
<dbReference type="InterPro" id="IPR001611">
    <property type="entry name" value="Leu-rich_rpt"/>
</dbReference>
<dbReference type="Proteomes" id="UP001249851">
    <property type="component" value="Unassembled WGS sequence"/>
</dbReference>